<dbReference type="Pfam" id="PF01575">
    <property type="entry name" value="MaoC_dehydratas"/>
    <property type="match status" value="1"/>
</dbReference>
<proteinExistence type="predicted"/>
<dbReference type="EMBL" id="JXLP01000001">
    <property type="protein sequence ID" value="KIL80317.1"/>
    <property type="molecule type" value="Genomic_DNA"/>
</dbReference>
<sequence>MAKLAHYSVGEQLQDIKLAPVTRLDLIQYAGASGDFNPIHTVDQEAEKAGLPGVIAHGMWTMGNLAKLFTPYYEEGFIEDYSVRFKEMVQLHERLTLKAQLTKKHSNKLYFDAAAVNQAQKEVIKGRIVFRLYERQEEVSCL</sequence>
<accession>A0ABR5AZZ3</accession>
<evidence type="ECO:0000313" key="2">
    <source>
        <dbReference type="EMBL" id="KIL80317.1"/>
    </source>
</evidence>
<dbReference type="InterPro" id="IPR002539">
    <property type="entry name" value="MaoC-like_dom"/>
</dbReference>
<dbReference type="InterPro" id="IPR003965">
    <property type="entry name" value="Fatty_acid_synthase"/>
</dbReference>
<evidence type="ECO:0000313" key="3">
    <source>
        <dbReference type="Proteomes" id="UP000031982"/>
    </source>
</evidence>
<dbReference type="InterPro" id="IPR029069">
    <property type="entry name" value="HotDog_dom_sf"/>
</dbReference>
<keyword evidence="3" id="KW-1185">Reference proteome</keyword>
<evidence type="ECO:0000259" key="1">
    <source>
        <dbReference type="Pfam" id="PF01575"/>
    </source>
</evidence>
<dbReference type="PANTHER" id="PTHR43841">
    <property type="entry name" value="3-HYDROXYACYL-THIOESTER DEHYDRATASE HTDX-RELATED"/>
    <property type="match status" value="1"/>
</dbReference>
<dbReference type="RefSeq" id="WP_041113055.1">
    <property type="nucleotide sequence ID" value="NZ_JARTHD010000022.1"/>
</dbReference>
<protein>
    <submittedName>
        <fullName evidence="2">MaoC family protein</fullName>
    </submittedName>
</protein>
<dbReference type="Gene3D" id="3.10.129.10">
    <property type="entry name" value="Hotdog Thioesterase"/>
    <property type="match status" value="1"/>
</dbReference>
<dbReference type="Proteomes" id="UP000031982">
    <property type="component" value="Unassembled WGS sequence"/>
</dbReference>
<name>A0ABR5AZZ3_BACBA</name>
<dbReference type="SUPFAM" id="SSF54637">
    <property type="entry name" value="Thioesterase/thiol ester dehydrase-isomerase"/>
    <property type="match status" value="1"/>
</dbReference>
<reference evidence="2 3" key="1">
    <citation type="submission" date="2015-01" db="EMBL/GenBank/DDBJ databases">
        <title>Genome Assembly of Bacillus badius MTCC 1458.</title>
        <authorList>
            <person name="Verma A."/>
            <person name="Khatri I."/>
            <person name="Mual P."/>
            <person name="Subramanian S."/>
            <person name="Krishnamurthi S."/>
        </authorList>
    </citation>
    <scope>NUCLEOTIDE SEQUENCE [LARGE SCALE GENOMIC DNA]</scope>
    <source>
        <strain evidence="2 3">MTCC 1458</strain>
    </source>
</reference>
<dbReference type="PRINTS" id="PR01483">
    <property type="entry name" value="FASYNTHASE"/>
</dbReference>
<gene>
    <name evidence="2" type="ORF">SD77_0165</name>
</gene>
<comment type="caution">
    <text evidence="2">The sequence shown here is derived from an EMBL/GenBank/DDBJ whole genome shotgun (WGS) entry which is preliminary data.</text>
</comment>
<dbReference type="PANTHER" id="PTHR43841:SF3">
    <property type="entry name" value="(3R)-HYDROXYACYL-ACP DEHYDRATASE SUBUNIT HADB"/>
    <property type="match status" value="1"/>
</dbReference>
<organism evidence="2 3">
    <name type="scientific">Bacillus badius</name>
    <dbReference type="NCBI Taxonomy" id="1455"/>
    <lineage>
        <taxon>Bacteria</taxon>
        <taxon>Bacillati</taxon>
        <taxon>Bacillota</taxon>
        <taxon>Bacilli</taxon>
        <taxon>Bacillales</taxon>
        <taxon>Bacillaceae</taxon>
        <taxon>Pseudobacillus</taxon>
    </lineage>
</organism>
<feature type="domain" description="MaoC-like" evidence="1">
    <location>
        <begin position="9"/>
        <end position="107"/>
    </location>
</feature>